<reference evidence="3" key="1">
    <citation type="journal article" date="2014" name="Genome Announc.">
        <title>Draft genome sequence of Colletotrichum sublineola, a destructive pathogen of cultivated sorghum.</title>
        <authorList>
            <person name="Baroncelli R."/>
            <person name="Sanz-Martin J.M."/>
            <person name="Rech G.E."/>
            <person name="Sukno S.A."/>
            <person name="Thon M.R."/>
        </authorList>
    </citation>
    <scope>NUCLEOTIDE SEQUENCE [LARGE SCALE GENOMIC DNA]</scope>
    <source>
        <strain evidence="3">TX430BB</strain>
    </source>
</reference>
<comment type="caution">
    <text evidence="2">The sequence shown here is derived from an EMBL/GenBank/DDBJ whole genome shotgun (WGS) entry which is preliminary data.</text>
</comment>
<feature type="region of interest" description="Disordered" evidence="1">
    <location>
        <begin position="73"/>
        <end position="95"/>
    </location>
</feature>
<sequence length="497" mass="56402">MAPIRSLCRDSRDTHAQFHHVIKVDDQIACLLNSTMDVSAERIDAARANNNAVTAPQLHDWWTRGFFALEPIGRPWNDPRPDDTPGKSDGPDRAAKKRKLVKWTIKLRFHWLKKTTIPKLTSEINFDHDPVGEMQELEAEDKEKGHIEAAWMRATVTFYSSSWTEQPPDNDSILSIHIENTDRAVYMQAWVEVDMAVDMLEHLQFSTSIRDVRNIRLAIWVDDDDIPDVREMALMEKRRAAVARKAKQGEAILTLRYFGSGSRIWTVKAVVSLSRYSSRFSSTTSSYPSIHPATRSEEEKAAAKVIMGDDFVGHIRDQHGQWMNASCKRLNPRAEVQGAQANAKKFFIHLADIALPDLFRDDWSTHPLEALLPLHGDESHAEIFIDLNKELKSFNIQSEPQPPSIRASNYPYSLNGPPKPKRLKIAISMQEPSPDQSNNRQWPSAPPQIRHLSNVAQATWQKTEGQRQALVNAKDNTAAQIAALKEKAEIQHELQQG</sequence>
<dbReference type="HOGENOM" id="CLU_548600_0_0_1"/>
<keyword evidence="3" id="KW-1185">Reference proteome</keyword>
<name>A0A066XKF1_COLSU</name>
<dbReference type="AlphaFoldDB" id="A0A066XKF1"/>
<accession>A0A066XKF1</accession>
<protein>
    <submittedName>
        <fullName evidence="2">Uncharacterized protein</fullName>
    </submittedName>
</protein>
<evidence type="ECO:0000313" key="2">
    <source>
        <dbReference type="EMBL" id="KDN66181.1"/>
    </source>
</evidence>
<evidence type="ECO:0000256" key="1">
    <source>
        <dbReference type="SAM" id="MobiDB-lite"/>
    </source>
</evidence>
<organism evidence="2 3">
    <name type="scientific">Colletotrichum sublineola</name>
    <name type="common">Sorghum anthracnose fungus</name>
    <dbReference type="NCBI Taxonomy" id="1173701"/>
    <lineage>
        <taxon>Eukaryota</taxon>
        <taxon>Fungi</taxon>
        <taxon>Dikarya</taxon>
        <taxon>Ascomycota</taxon>
        <taxon>Pezizomycotina</taxon>
        <taxon>Sordariomycetes</taxon>
        <taxon>Hypocreomycetidae</taxon>
        <taxon>Glomerellales</taxon>
        <taxon>Glomerellaceae</taxon>
        <taxon>Colletotrichum</taxon>
        <taxon>Colletotrichum graminicola species complex</taxon>
    </lineage>
</organism>
<dbReference type="Proteomes" id="UP000027238">
    <property type="component" value="Unassembled WGS sequence"/>
</dbReference>
<feature type="compositionally biased region" description="Basic and acidic residues" evidence="1">
    <location>
        <begin position="77"/>
        <end position="94"/>
    </location>
</feature>
<proteinExistence type="predicted"/>
<gene>
    <name evidence="2" type="ORF">CSUB01_04722</name>
</gene>
<dbReference type="EMBL" id="JMSE01000964">
    <property type="protein sequence ID" value="KDN66181.1"/>
    <property type="molecule type" value="Genomic_DNA"/>
</dbReference>
<evidence type="ECO:0000313" key="3">
    <source>
        <dbReference type="Proteomes" id="UP000027238"/>
    </source>
</evidence>